<dbReference type="KEGG" id="cam:101492147"/>
<dbReference type="Proteomes" id="UP000087171">
    <property type="component" value="Chromosome Ca2"/>
</dbReference>
<dbReference type="Pfam" id="PF03140">
    <property type="entry name" value="DUF247"/>
    <property type="match status" value="1"/>
</dbReference>
<dbReference type="AlphaFoldDB" id="A0A1S2XP20"/>
<dbReference type="PaxDb" id="3827-XP_004491288.1"/>
<dbReference type="GeneID" id="101492147"/>
<reference evidence="3" key="1">
    <citation type="journal article" date="2013" name="Nat. Biotechnol.">
        <title>Draft genome sequence of chickpea (Cicer arietinum) provides a resource for trait improvement.</title>
        <authorList>
            <person name="Varshney R.K."/>
            <person name="Song C."/>
            <person name="Saxena R.K."/>
            <person name="Azam S."/>
            <person name="Yu S."/>
            <person name="Sharpe A.G."/>
            <person name="Cannon S."/>
            <person name="Baek J."/>
            <person name="Rosen B.D."/>
            <person name="Tar'an B."/>
            <person name="Millan T."/>
            <person name="Zhang X."/>
            <person name="Ramsay L.D."/>
            <person name="Iwata A."/>
            <person name="Wang Y."/>
            <person name="Nelson W."/>
            <person name="Farmer A.D."/>
            <person name="Gaur P.M."/>
            <person name="Soderlund C."/>
            <person name="Penmetsa R.V."/>
            <person name="Xu C."/>
            <person name="Bharti A.K."/>
            <person name="He W."/>
            <person name="Winter P."/>
            <person name="Zhao S."/>
            <person name="Hane J.K."/>
            <person name="Carrasquilla-Garcia N."/>
            <person name="Condie J.A."/>
            <person name="Upadhyaya H.D."/>
            <person name="Luo M.C."/>
            <person name="Thudi M."/>
            <person name="Gowda C.L."/>
            <person name="Singh N.P."/>
            <person name="Lichtenzveig J."/>
            <person name="Gali K.K."/>
            <person name="Rubio J."/>
            <person name="Nadarajan N."/>
            <person name="Dolezel J."/>
            <person name="Bansal K.C."/>
            <person name="Xu X."/>
            <person name="Edwards D."/>
            <person name="Zhang G."/>
            <person name="Kahl G."/>
            <person name="Gil J."/>
            <person name="Singh K.B."/>
            <person name="Datta S.K."/>
            <person name="Jackson S.A."/>
            <person name="Wang J."/>
            <person name="Cook D.R."/>
        </authorList>
    </citation>
    <scope>NUCLEOTIDE SEQUENCE [LARGE SCALE GENOMIC DNA]</scope>
    <source>
        <strain evidence="3">cv. CDC Frontier</strain>
    </source>
</reference>
<name>A0A1S2XP20_CICAR</name>
<dbReference type="STRING" id="3827.A0A1S2XP20"/>
<dbReference type="eggNOG" id="ENOG502QR4P">
    <property type="taxonomic scope" value="Eukaryota"/>
</dbReference>
<evidence type="ECO:0000256" key="1">
    <source>
        <dbReference type="SAM" id="MobiDB-lite"/>
    </source>
</evidence>
<dbReference type="PANTHER" id="PTHR31170:SF18">
    <property type="entry name" value="(WILD MALAYSIAN BANANA) HYPOTHETICAL PROTEIN"/>
    <property type="match status" value="1"/>
</dbReference>
<gene>
    <name evidence="4" type="primary">LOC101492147</name>
</gene>
<feature type="region of interest" description="Disordered" evidence="1">
    <location>
        <begin position="442"/>
        <end position="461"/>
    </location>
</feature>
<evidence type="ECO:0000256" key="2">
    <source>
        <dbReference type="SAM" id="Phobius"/>
    </source>
</evidence>
<feature type="transmembrane region" description="Helical" evidence="2">
    <location>
        <begin position="411"/>
        <end position="434"/>
    </location>
</feature>
<organism evidence="3 4">
    <name type="scientific">Cicer arietinum</name>
    <name type="common">Chickpea</name>
    <name type="synonym">Garbanzo</name>
    <dbReference type="NCBI Taxonomy" id="3827"/>
    <lineage>
        <taxon>Eukaryota</taxon>
        <taxon>Viridiplantae</taxon>
        <taxon>Streptophyta</taxon>
        <taxon>Embryophyta</taxon>
        <taxon>Tracheophyta</taxon>
        <taxon>Spermatophyta</taxon>
        <taxon>Magnoliopsida</taxon>
        <taxon>eudicotyledons</taxon>
        <taxon>Gunneridae</taxon>
        <taxon>Pentapetalae</taxon>
        <taxon>rosids</taxon>
        <taxon>fabids</taxon>
        <taxon>Fabales</taxon>
        <taxon>Fabaceae</taxon>
        <taxon>Papilionoideae</taxon>
        <taxon>50 kb inversion clade</taxon>
        <taxon>NPAAA clade</taxon>
        <taxon>Hologalegina</taxon>
        <taxon>IRL clade</taxon>
        <taxon>Cicereae</taxon>
        <taxon>Cicer</taxon>
    </lineage>
</organism>
<evidence type="ECO:0000313" key="3">
    <source>
        <dbReference type="Proteomes" id="UP000087171"/>
    </source>
</evidence>
<dbReference type="RefSeq" id="XP_004491288.1">
    <property type="nucleotide sequence ID" value="XM_004491231.3"/>
</dbReference>
<dbReference type="InterPro" id="IPR004158">
    <property type="entry name" value="DUF247_pln"/>
</dbReference>
<protein>
    <submittedName>
        <fullName evidence="4">UPF0481 protein At3g47200-like</fullName>
    </submittedName>
</protein>
<dbReference type="OrthoDB" id="1846188at2759"/>
<sequence length="461" mass="53640">MELEMKWMDQINEEIKSNGPSIVDQREQWKKHCIYKIPSRVTELNKKAYKPQAISFGPYHYGEEHLKPMEEHKHRALVHFLKRCEKPIELLFQCMDQVVQELRDSYKPLDPIWILDTPKFLKMMILDGCFILEILRANDCVPDDYDENDPVFGEHGKFYVMPYIKRDMLMLENQLPMIVLHTLIEVEIGTDHEEDHHESLNENIVKLLNPSTPLIRSMGKCMHILDVYKKSLIQQGPTHPTRMPKATKRNWLSLEAGEPIIRSATELHEAGIRFKKSRTYWSLRDVSFDQGVLRLPILVVDDTTEYMLLNLIAFERLHVGAGNEVTSFIFFMDTIIDNAMDVALLNRSEIIFNALGSDKVVAKLFNSLSKDITVDPNGVLDVVRMSMSDYCKKPWKRWRANLIQTYFRNPWAIVSLVAAIFLFALTIVQTVYTIRQFYQNPSPSPTKSPVFPITPRPRHIP</sequence>
<accession>A0A1S2XP20</accession>
<keyword evidence="2" id="KW-0472">Membrane</keyword>
<keyword evidence="3" id="KW-1185">Reference proteome</keyword>
<evidence type="ECO:0000313" key="4">
    <source>
        <dbReference type="RefSeq" id="XP_004491288.1"/>
    </source>
</evidence>
<keyword evidence="2" id="KW-0812">Transmembrane</keyword>
<dbReference type="PANTHER" id="PTHR31170">
    <property type="entry name" value="BNAC04G53230D PROTEIN"/>
    <property type="match status" value="1"/>
</dbReference>
<keyword evidence="2" id="KW-1133">Transmembrane helix</keyword>
<proteinExistence type="predicted"/>
<reference evidence="4" key="2">
    <citation type="submission" date="2025-08" db="UniProtKB">
        <authorList>
            <consortium name="RefSeq"/>
        </authorList>
    </citation>
    <scope>IDENTIFICATION</scope>
    <source>
        <tissue evidence="4">Etiolated seedlings</tissue>
    </source>
</reference>